<name>F8P535_SERL9</name>
<dbReference type="RefSeq" id="XP_007321508.1">
    <property type="nucleotide sequence ID" value="XM_007321446.1"/>
</dbReference>
<organism>
    <name type="scientific">Serpula lacrymans var. lacrymans (strain S7.9)</name>
    <name type="common">Dry rot fungus</name>
    <dbReference type="NCBI Taxonomy" id="578457"/>
    <lineage>
        <taxon>Eukaryota</taxon>
        <taxon>Fungi</taxon>
        <taxon>Dikarya</taxon>
        <taxon>Basidiomycota</taxon>
        <taxon>Agaricomycotina</taxon>
        <taxon>Agaricomycetes</taxon>
        <taxon>Agaricomycetidae</taxon>
        <taxon>Boletales</taxon>
        <taxon>Coniophorineae</taxon>
        <taxon>Serpulaceae</taxon>
        <taxon>Serpula</taxon>
    </lineage>
</organism>
<dbReference type="Proteomes" id="UP000008064">
    <property type="component" value="Unassembled WGS sequence"/>
</dbReference>
<dbReference type="GeneID" id="18820489"/>
<accession>F8P535</accession>
<dbReference type="KEGG" id="sla:SERLADRAFT_474512"/>
<reference evidence="1" key="1">
    <citation type="submission" date="2011-04" db="EMBL/GenBank/DDBJ databases">
        <title>Evolution of plant cell wall degrading machinery underlies the functional diversity of forest fungi.</title>
        <authorList>
            <consortium name="US DOE Joint Genome Institute (JGI-PGF)"/>
            <person name="Eastwood D.C."/>
            <person name="Floudas D."/>
            <person name="Binder M."/>
            <person name="Majcherczyk A."/>
            <person name="Schneider P."/>
            <person name="Aerts A."/>
            <person name="Asiegbu F.O."/>
            <person name="Baker S.E."/>
            <person name="Barry K."/>
            <person name="Bendiksby M."/>
            <person name="Blumentritt M."/>
            <person name="Coutinho P.M."/>
            <person name="Cullen D."/>
            <person name="Cullen D."/>
            <person name="Gathman A."/>
            <person name="Goodell B."/>
            <person name="Henrissat B."/>
            <person name="Ihrmark K."/>
            <person name="Kauserud H."/>
            <person name="Kohler A."/>
            <person name="LaButti K."/>
            <person name="Lapidus A."/>
            <person name="Lavin J.L."/>
            <person name="Lee Y.-H."/>
            <person name="Lindquist E."/>
            <person name="Lilly W."/>
            <person name="Lucas S."/>
            <person name="Morin E."/>
            <person name="Murat C."/>
            <person name="Oguiza J.A."/>
            <person name="Park J."/>
            <person name="Pisabarro A.G."/>
            <person name="Riley R."/>
            <person name="Rosling A."/>
            <person name="Salamov A."/>
            <person name="Schmidt O."/>
            <person name="Schmutz J."/>
            <person name="Skrede I."/>
            <person name="Stenlid J."/>
            <person name="Wiebenga A."/>
            <person name="Xie X."/>
            <person name="Kues U."/>
            <person name="Hibbett D.S."/>
            <person name="Hoffmeister D."/>
            <person name="Hogberg N."/>
            <person name="Martin F."/>
            <person name="Grigoriev I.V."/>
            <person name="Watkinson S.C."/>
        </authorList>
    </citation>
    <scope>NUCLEOTIDE SEQUENCE</scope>
    <source>
        <strain evidence="1">S7.9</strain>
    </source>
</reference>
<dbReference type="AlphaFoldDB" id="F8P535"/>
<dbReference type="EMBL" id="GL945438">
    <property type="protein sequence ID" value="EGO21722.1"/>
    <property type="molecule type" value="Genomic_DNA"/>
</dbReference>
<proteinExistence type="predicted"/>
<gene>
    <name evidence="1" type="ORF">SERLADRAFT_474512</name>
</gene>
<dbReference type="HOGENOM" id="CLU_2405499_0_0_1"/>
<feature type="non-terminal residue" evidence="1">
    <location>
        <position position="93"/>
    </location>
</feature>
<sequence length="93" mass="10185">MVFQAFDGVQHWHAQRSQSHLTATIVSNSEARKARMGNGTILARPQHIDTGHVAGLFDTHSSTSRPSQRTNVVGECGLEAIHLSKSLQLLIKN</sequence>
<evidence type="ECO:0000313" key="1">
    <source>
        <dbReference type="EMBL" id="EGO21722.1"/>
    </source>
</evidence>
<protein>
    <submittedName>
        <fullName evidence="1">Uncharacterized protein</fullName>
    </submittedName>
</protein>